<accession>A0ABD2YJ38</accession>
<protein>
    <submittedName>
        <fullName evidence="1">Uncharacterized protein</fullName>
    </submittedName>
</protein>
<dbReference type="Proteomes" id="UP001630127">
    <property type="component" value="Unassembled WGS sequence"/>
</dbReference>
<evidence type="ECO:0000313" key="1">
    <source>
        <dbReference type="EMBL" id="KAL3507419.1"/>
    </source>
</evidence>
<comment type="caution">
    <text evidence="1">The sequence shown here is derived from an EMBL/GenBank/DDBJ whole genome shotgun (WGS) entry which is preliminary data.</text>
</comment>
<evidence type="ECO:0000313" key="2">
    <source>
        <dbReference type="Proteomes" id="UP001630127"/>
    </source>
</evidence>
<sequence>MISNFKEPLKEDPNLFSHSTAHKNMVQSFLIVAHTTHRGQTKTNLHKTSSVGSFELRSFPIKIDIFSEVLVSQIIFLDQREVETEFMQMQDEMENCPLELGV</sequence>
<keyword evidence="2" id="KW-1185">Reference proteome</keyword>
<dbReference type="EMBL" id="JBJUIK010000013">
    <property type="protein sequence ID" value="KAL3507419.1"/>
    <property type="molecule type" value="Genomic_DNA"/>
</dbReference>
<organism evidence="1 2">
    <name type="scientific">Cinchona calisaya</name>
    <dbReference type="NCBI Taxonomy" id="153742"/>
    <lineage>
        <taxon>Eukaryota</taxon>
        <taxon>Viridiplantae</taxon>
        <taxon>Streptophyta</taxon>
        <taxon>Embryophyta</taxon>
        <taxon>Tracheophyta</taxon>
        <taxon>Spermatophyta</taxon>
        <taxon>Magnoliopsida</taxon>
        <taxon>eudicotyledons</taxon>
        <taxon>Gunneridae</taxon>
        <taxon>Pentapetalae</taxon>
        <taxon>asterids</taxon>
        <taxon>lamiids</taxon>
        <taxon>Gentianales</taxon>
        <taxon>Rubiaceae</taxon>
        <taxon>Cinchonoideae</taxon>
        <taxon>Cinchoneae</taxon>
        <taxon>Cinchona</taxon>
    </lineage>
</organism>
<gene>
    <name evidence="1" type="ORF">ACH5RR_032801</name>
</gene>
<dbReference type="AlphaFoldDB" id="A0ABD2YJ38"/>
<reference evidence="1 2" key="1">
    <citation type="submission" date="2024-11" db="EMBL/GenBank/DDBJ databases">
        <title>A near-complete genome assembly of Cinchona calisaya.</title>
        <authorList>
            <person name="Lian D.C."/>
            <person name="Zhao X.W."/>
            <person name="Wei L."/>
        </authorList>
    </citation>
    <scope>NUCLEOTIDE SEQUENCE [LARGE SCALE GENOMIC DNA]</scope>
    <source>
        <tissue evidence="1">Nenye</tissue>
    </source>
</reference>
<name>A0ABD2YJ38_9GENT</name>
<proteinExistence type="predicted"/>